<feature type="domain" description="Carboxylesterase type B" evidence="5">
    <location>
        <begin position="161"/>
        <end position="265"/>
    </location>
</feature>
<evidence type="ECO:0000259" key="5">
    <source>
        <dbReference type="Pfam" id="PF00135"/>
    </source>
</evidence>
<dbReference type="PANTHER" id="PTHR43903">
    <property type="entry name" value="NEUROLIGIN"/>
    <property type="match status" value="1"/>
</dbReference>
<dbReference type="AlphaFoldDB" id="A0A0J7L2Y4"/>
<dbReference type="OrthoDB" id="3200163at2759"/>
<evidence type="ECO:0000256" key="4">
    <source>
        <dbReference type="SAM" id="MobiDB-lite"/>
    </source>
</evidence>
<keyword evidence="3" id="KW-0325">Glycoprotein</keyword>
<dbReference type="PaxDb" id="67767-A0A0J7L2Y4"/>
<evidence type="ECO:0000256" key="3">
    <source>
        <dbReference type="ARBA" id="ARBA00023180"/>
    </source>
</evidence>
<feature type="region of interest" description="Disordered" evidence="4">
    <location>
        <begin position="1"/>
        <end position="57"/>
    </location>
</feature>
<protein>
    <submittedName>
        <fullName evidence="6">Neuroligin-x-linked-like protein</fullName>
    </submittedName>
</protein>
<comment type="similarity">
    <text evidence="1">Belongs to the type-B carboxylesterase/lipase family.</text>
</comment>
<reference evidence="6 7" key="1">
    <citation type="submission" date="2015-04" db="EMBL/GenBank/DDBJ databases">
        <title>Lasius niger genome sequencing.</title>
        <authorList>
            <person name="Konorov E.A."/>
            <person name="Nikitin M.A."/>
            <person name="Kirill M.V."/>
            <person name="Chang P."/>
        </authorList>
    </citation>
    <scope>NUCLEOTIDE SEQUENCE [LARGE SCALE GENOMIC DNA]</scope>
    <source>
        <tissue evidence="6">Whole</tissue>
    </source>
</reference>
<accession>A0A0J7L2Y4</accession>
<organism evidence="6 7">
    <name type="scientific">Lasius niger</name>
    <name type="common">Black garden ant</name>
    <dbReference type="NCBI Taxonomy" id="67767"/>
    <lineage>
        <taxon>Eukaryota</taxon>
        <taxon>Metazoa</taxon>
        <taxon>Ecdysozoa</taxon>
        <taxon>Arthropoda</taxon>
        <taxon>Hexapoda</taxon>
        <taxon>Insecta</taxon>
        <taxon>Pterygota</taxon>
        <taxon>Neoptera</taxon>
        <taxon>Endopterygota</taxon>
        <taxon>Hymenoptera</taxon>
        <taxon>Apocrita</taxon>
        <taxon>Aculeata</taxon>
        <taxon>Formicoidea</taxon>
        <taxon>Formicidae</taxon>
        <taxon>Formicinae</taxon>
        <taxon>Lasius</taxon>
        <taxon>Lasius</taxon>
    </lineage>
</organism>
<feature type="compositionally biased region" description="Basic and acidic residues" evidence="4">
    <location>
        <begin position="83"/>
        <end position="102"/>
    </location>
</feature>
<dbReference type="InterPro" id="IPR029058">
    <property type="entry name" value="AB_hydrolase_fold"/>
</dbReference>
<evidence type="ECO:0000256" key="1">
    <source>
        <dbReference type="ARBA" id="ARBA00005964"/>
    </source>
</evidence>
<gene>
    <name evidence="6" type="ORF">RF55_2667</name>
</gene>
<dbReference type="InterPro" id="IPR051093">
    <property type="entry name" value="Neuroligin/BSAL"/>
</dbReference>
<evidence type="ECO:0000256" key="2">
    <source>
        <dbReference type="ARBA" id="ARBA00022729"/>
    </source>
</evidence>
<proteinExistence type="inferred from homology"/>
<dbReference type="Pfam" id="PF00135">
    <property type="entry name" value="COesterase"/>
    <property type="match status" value="1"/>
</dbReference>
<dbReference type="Gene3D" id="3.40.50.1820">
    <property type="entry name" value="alpha/beta hydrolase"/>
    <property type="match status" value="1"/>
</dbReference>
<keyword evidence="2" id="KW-0732">Signal</keyword>
<feature type="region of interest" description="Disordered" evidence="4">
    <location>
        <begin position="69"/>
        <end position="114"/>
    </location>
</feature>
<dbReference type="Proteomes" id="UP000036403">
    <property type="component" value="Unassembled WGS sequence"/>
</dbReference>
<dbReference type="PROSITE" id="PS00941">
    <property type="entry name" value="CARBOXYLESTERASE_B_2"/>
    <property type="match status" value="1"/>
</dbReference>
<keyword evidence="7" id="KW-1185">Reference proteome</keyword>
<feature type="compositionally biased region" description="Basic and acidic residues" evidence="4">
    <location>
        <begin position="35"/>
        <end position="44"/>
    </location>
</feature>
<feature type="compositionally biased region" description="Basic and acidic residues" evidence="4">
    <location>
        <begin position="1"/>
        <end position="13"/>
    </location>
</feature>
<dbReference type="EMBL" id="LBMM01001044">
    <property type="protein sequence ID" value="KMQ97028.1"/>
    <property type="molecule type" value="Genomic_DNA"/>
</dbReference>
<dbReference type="SUPFAM" id="SSF53474">
    <property type="entry name" value="alpha/beta-Hydrolases"/>
    <property type="match status" value="1"/>
</dbReference>
<name>A0A0J7L2Y4_LASNI</name>
<evidence type="ECO:0000313" key="7">
    <source>
        <dbReference type="Proteomes" id="UP000036403"/>
    </source>
</evidence>
<dbReference type="STRING" id="67767.A0A0J7L2Y4"/>
<dbReference type="InterPro" id="IPR019819">
    <property type="entry name" value="Carboxylesterase_B_CS"/>
</dbReference>
<sequence length="291" mass="32339">MHLRMEVRARSEHISSSSSSVITAPSRYFEYETANGEREPHGGRETGGGGKQWEWTDSGDGIRVLTALIPGKPGTRQKTNRLPGERCWKQGDKSDGSNDERRDKRRRRRSAEDIASKEISQDGASYDGTVAKSVLLLALLCAQCCLAATEALAGTQKYCTRTVKTRYGILRGIEARSSTAVETYYGVPYATPPLGALRYMPPVTPTPWRGTKIADTMPPACPQHPPPPDEELPWQRRAYLKRLGPVLANQSEDCLYLNLYVPKPPHGKSPMYYSSKDNNNNLEFILVSPVK</sequence>
<comment type="caution">
    <text evidence="6">The sequence shown here is derived from an EMBL/GenBank/DDBJ whole genome shotgun (WGS) entry which is preliminary data.</text>
</comment>
<evidence type="ECO:0000313" key="6">
    <source>
        <dbReference type="EMBL" id="KMQ97028.1"/>
    </source>
</evidence>
<dbReference type="InterPro" id="IPR002018">
    <property type="entry name" value="CarbesteraseB"/>
</dbReference>